<dbReference type="Proteomes" id="UP000663505">
    <property type="component" value="Chromosome"/>
</dbReference>
<evidence type="ECO:0000313" key="1">
    <source>
        <dbReference type="EMBL" id="QSO46639.1"/>
    </source>
</evidence>
<dbReference type="RefSeq" id="WP_206656004.1">
    <property type="nucleotide sequence ID" value="NZ_CP071182.1"/>
</dbReference>
<evidence type="ECO:0000313" key="2">
    <source>
        <dbReference type="Proteomes" id="UP000663505"/>
    </source>
</evidence>
<gene>
    <name evidence="1" type="ORF">JZ786_19640</name>
</gene>
<organism evidence="1 2">
    <name type="scientific">Alicyclobacillus mengziensis</name>
    <dbReference type="NCBI Taxonomy" id="2931921"/>
    <lineage>
        <taxon>Bacteria</taxon>
        <taxon>Bacillati</taxon>
        <taxon>Bacillota</taxon>
        <taxon>Bacilli</taxon>
        <taxon>Bacillales</taxon>
        <taxon>Alicyclobacillaceae</taxon>
        <taxon>Alicyclobacillus</taxon>
    </lineage>
</organism>
<reference evidence="1 2" key="1">
    <citation type="submission" date="2021-02" db="EMBL/GenBank/DDBJ databases">
        <title>Alicyclobacillus curvatus sp. nov. and Alicyclobacillus mengziensis sp. nov., two acidophilic bacteria isolated from acid mine drainage.</title>
        <authorList>
            <person name="Huang Y."/>
        </authorList>
    </citation>
    <scope>NUCLEOTIDE SEQUENCE [LARGE SCALE GENOMIC DNA]</scope>
    <source>
        <strain evidence="1 2">S30H14</strain>
    </source>
</reference>
<name>A0A9X7Z570_9BACL</name>
<dbReference type="AlphaFoldDB" id="A0A9X7Z570"/>
<accession>A0A9X7Z570</accession>
<proteinExistence type="predicted"/>
<protein>
    <submittedName>
        <fullName evidence="1">Uncharacterized protein</fullName>
    </submittedName>
</protein>
<dbReference type="KEGG" id="afx:JZ786_19640"/>
<sequence>MSTQKSMTTVWENWLDALGTSEWSLCQGLNAVAVLTEAMLQDASKNGMREPELAGLESQIDSALSAFVQLQELLLKKTELFMSTVQQNAAGFKVDFEPDRERRNALMKAVLNLKLALLLVHHDWSRVHRRIHSLSEYYARKEQMLEYKSPPASVASVPWISKRIRVTNANQSN</sequence>
<dbReference type="EMBL" id="CP071182">
    <property type="protein sequence ID" value="QSO46639.1"/>
    <property type="molecule type" value="Genomic_DNA"/>
</dbReference>
<keyword evidence="2" id="KW-1185">Reference proteome</keyword>